<gene>
    <name evidence="1" type="ORF">AFUS01_LOCUS41021</name>
</gene>
<organism evidence="1 2">
    <name type="scientific">Allacma fusca</name>
    <dbReference type="NCBI Taxonomy" id="39272"/>
    <lineage>
        <taxon>Eukaryota</taxon>
        <taxon>Metazoa</taxon>
        <taxon>Ecdysozoa</taxon>
        <taxon>Arthropoda</taxon>
        <taxon>Hexapoda</taxon>
        <taxon>Collembola</taxon>
        <taxon>Symphypleona</taxon>
        <taxon>Sminthuridae</taxon>
        <taxon>Allacma</taxon>
    </lineage>
</organism>
<comment type="caution">
    <text evidence="1">The sequence shown here is derived from an EMBL/GenBank/DDBJ whole genome shotgun (WGS) entry which is preliminary data.</text>
</comment>
<name>A0A8J2PI76_9HEXA</name>
<sequence>MAAPNPEELELLGKFRETVQDLGLNEELNSDMELLRWIRARDN</sequence>
<keyword evidence="2" id="KW-1185">Reference proteome</keyword>
<accession>A0A8J2PI76</accession>
<feature type="non-terminal residue" evidence="1">
    <location>
        <position position="1"/>
    </location>
</feature>
<dbReference type="OrthoDB" id="30289at2759"/>
<protein>
    <submittedName>
        <fullName evidence="1">Uncharacterized protein</fullName>
    </submittedName>
</protein>
<reference evidence="1" key="1">
    <citation type="submission" date="2021-06" db="EMBL/GenBank/DDBJ databases">
        <authorList>
            <person name="Hodson N. C."/>
            <person name="Mongue J. A."/>
            <person name="Jaron S. K."/>
        </authorList>
    </citation>
    <scope>NUCLEOTIDE SEQUENCE</scope>
</reference>
<dbReference type="EMBL" id="CAJVCH010559684">
    <property type="protein sequence ID" value="CAG7831268.1"/>
    <property type="molecule type" value="Genomic_DNA"/>
</dbReference>
<dbReference type="Proteomes" id="UP000708208">
    <property type="component" value="Unassembled WGS sequence"/>
</dbReference>
<evidence type="ECO:0000313" key="2">
    <source>
        <dbReference type="Proteomes" id="UP000708208"/>
    </source>
</evidence>
<evidence type="ECO:0000313" key="1">
    <source>
        <dbReference type="EMBL" id="CAG7831268.1"/>
    </source>
</evidence>
<dbReference type="AlphaFoldDB" id="A0A8J2PI76"/>
<proteinExistence type="predicted"/>